<dbReference type="GO" id="GO:0005838">
    <property type="term" value="C:proteasome regulatory particle"/>
    <property type="evidence" value="ECO:0007669"/>
    <property type="project" value="InterPro"/>
</dbReference>
<comment type="similarity">
    <text evidence="1">Belongs to the peptidase M67A family.</text>
</comment>
<evidence type="ECO:0000256" key="1">
    <source>
        <dbReference type="ARBA" id="ARBA00008568"/>
    </source>
</evidence>
<dbReference type="OrthoDB" id="10256771at2759"/>
<evidence type="ECO:0000259" key="3">
    <source>
        <dbReference type="PROSITE" id="PS50249"/>
    </source>
</evidence>
<dbReference type="PANTHER" id="PTHR10540">
    <property type="entry name" value="EUKARYOTIC TRANSLATION INITIATION FACTOR 3 SUBUNIT F-RELATED"/>
    <property type="match status" value="1"/>
</dbReference>
<dbReference type="InterPro" id="IPR033858">
    <property type="entry name" value="MPN_RPN7_8"/>
</dbReference>
<feature type="domain" description="MPN" evidence="3">
    <location>
        <begin position="8"/>
        <end position="142"/>
    </location>
</feature>
<keyword evidence="5" id="KW-1185">Reference proteome</keyword>
<gene>
    <name evidence="4" type="ORF">CHC_T00003915001</name>
</gene>
<keyword evidence="2" id="KW-0647">Proteasome</keyword>
<dbReference type="CDD" id="cd08062">
    <property type="entry name" value="MPN_RPN7_8"/>
    <property type="match status" value="1"/>
</dbReference>
<dbReference type="PhylomeDB" id="R7QCV1"/>
<evidence type="ECO:0000313" key="4">
    <source>
        <dbReference type="EMBL" id="CDF35261.1"/>
    </source>
</evidence>
<dbReference type="Pfam" id="PF01398">
    <property type="entry name" value="JAB"/>
    <property type="match status" value="1"/>
</dbReference>
<organism evidence="4 5">
    <name type="scientific">Chondrus crispus</name>
    <name type="common">Carrageen Irish moss</name>
    <name type="synonym">Polymorpha crispa</name>
    <dbReference type="NCBI Taxonomy" id="2769"/>
    <lineage>
        <taxon>Eukaryota</taxon>
        <taxon>Rhodophyta</taxon>
        <taxon>Florideophyceae</taxon>
        <taxon>Rhodymeniophycidae</taxon>
        <taxon>Gigartinales</taxon>
        <taxon>Gigartinaceae</taxon>
        <taxon>Chondrus</taxon>
    </lineage>
</organism>
<dbReference type="OMA" id="HAMSIKT"/>
<dbReference type="GO" id="GO:0048731">
    <property type="term" value="P:system development"/>
    <property type="evidence" value="ECO:0007669"/>
    <property type="project" value="UniProtKB-ARBA"/>
</dbReference>
<dbReference type="Pfam" id="PF13012">
    <property type="entry name" value="MitMem_reg"/>
    <property type="match status" value="1"/>
</dbReference>
<dbReference type="GeneID" id="17322794"/>
<name>R7QCV1_CHOCR</name>
<reference evidence="5" key="1">
    <citation type="journal article" date="2013" name="Proc. Natl. Acad. Sci. U.S.A.">
        <title>Genome structure and metabolic features in the red seaweed Chondrus crispus shed light on evolution of the Archaeplastida.</title>
        <authorList>
            <person name="Collen J."/>
            <person name="Porcel B."/>
            <person name="Carre W."/>
            <person name="Ball S.G."/>
            <person name="Chaparro C."/>
            <person name="Tonon T."/>
            <person name="Barbeyron T."/>
            <person name="Michel G."/>
            <person name="Noel B."/>
            <person name="Valentin K."/>
            <person name="Elias M."/>
            <person name="Artiguenave F."/>
            <person name="Arun A."/>
            <person name="Aury J.M."/>
            <person name="Barbosa-Neto J.F."/>
            <person name="Bothwell J.H."/>
            <person name="Bouget F.Y."/>
            <person name="Brillet L."/>
            <person name="Cabello-Hurtado F."/>
            <person name="Capella-Gutierrez S."/>
            <person name="Charrier B."/>
            <person name="Cladiere L."/>
            <person name="Cock J.M."/>
            <person name="Coelho S.M."/>
            <person name="Colleoni C."/>
            <person name="Czjzek M."/>
            <person name="Da Silva C."/>
            <person name="Delage L."/>
            <person name="Denoeud F."/>
            <person name="Deschamps P."/>
            <person name="Dittami S.M."/>
            <person name="Gabaldon T."/>
            <person name="Gachon C.M."/>
            <person name="Groisillier A."/>
            <person name="Herve C."/>
            <person name="Jabbari K."/>
            <person name="Katinka M."/>
            <person name="Kloareg B."/>
            <person name="Kowalczyk N."/>
            <person name="Labadie K."/>
            <person name="Leblanc C."/>
            <person name="Lopez P.J."/>
            <person name="McLachlan D.H."/>
            <person name="Meslet-Cladiere L."/>
            <person name="Moustafa A."/>
            <person name="Nehr Z."/>
            <person name="Nyvall Collen P."/>
            <person name="Panaud O."/>
            <person name="Partensky F."/>
            <person name="Poulain J."/>
            <person name="Rensing S.A."/>
            <person name="Rousvoal S."/>
            <person name="Samson G."/>
            <person name="Symeonidi A."/>
            <person name="Weissenbach J."/>
            <person name="Zambounis A."/>
            <person name="Wincker P."/>
            <person name="Boyen C."/>
        </authorList>
    </citation>
    <scope>NUCLEOTIDE SEQUENCE [LARGE SCALE GENOMIC DNA]</scope>
    <source>
        <strain evidence="5">cv. Stackhouse</strain>
    </source>
</reference>
<dbReference type="GO" id="GO:0043161">
    <property type="term" value="P:proteasome-mediated ubiquitin-dependent protein catabolic process"/>
    <property type="evidence" value="ECO:0007669"/>
    <property type="project" value="TreeGrafter"/>
</dbReference>
<dbReference type="InterPro" id="IPR024969">
    <property type="entry name" value="EIF3F/CSN6-like_C"/>
</dbReference>
<dbReference type="InterPro" id="IPR000555">
    <property type="entry name" value="JAMM/MPN+_dom"/>
</dbReference>
<dbReference type="AlphaFoldDB" id="R7QCV1"/>
<dbReference type="Gene3D" id="3.40.140.10">
    <property type="entry name" value="Cytidine Deaminase, domain 2"/>
    <property type="match status" value="1"/>
</dbReference>
<dbReference type="GO" id="GO:0008237">
    <property type="term" value="F:metallopeptidase activity"/>
    <property type="evidence" value="ECO:0007669"/>
    <property type="project" value="InterPro"/>
</dbReference>
<dbReference type="STRING" id="2769.R7QCV1"/>
<dbReference type="SMART" id="SM00232">
    <property type="entry name" value="JAB_MPN"/>
    <property type="match status" value="1"/>
</dbReference>
<accession>R7QCV1</accession>
<dbReference type="KEGG" id="ccp:CHC_T00003915001"/>
<dbReference type="Gramene" id="CDF35261">
    <property type="protein sequence ID" value="CDF35261"/>
    <property type="gene ID" value="CHC_T00003915001"/>
</dbReference>
<protein>
    <recommendedName>
        <fullName evidence="3">MPN domain-containing protein</fullName>
    </recommendedName>
</protein>
<dbReference type="FunFam" id="3.40.140.10:FF:000013">
    <property type="entry name" value="26S proteasome non-ATPase regulatory subunit 7"/>
    <property type="match status" value="1"/>
</dbReference>
<dbReference type="PANTHER" id="PTHR10540:SF7">
    <property type="entry name" value="26S PROTEASOME NON-ATPASE REGULATORY SUBUNIT 7"/>
    <property type="match status" value="1"/>
</dbReference>
<proteinExistence type="inferred from homology"/>
<dbReference type="RefSeq" id="XP_005715080.1">
    <property type="nucleotide sequence ID" value="XM_005715023.1"/>
</dbReference>
<dbReference type="EMBL" id="HG001726">
    <property type="protein sequence ID" value="CDF35261.1"/>
    <property type="molecule type" value="Genomic_DNA"/>
</dbReference>
<dbReference type="Proteomes" id="UP000012073">
    <property type="component" value="Unassembled WGS sequence"/>
</dbReference>
<dbReference type="InterPro" id="IPR037518">
    <property type="entry name" value="MPN"/>
</dbReference>
<sequence>MSSNLKSVAVHPLVLLSVIDHYNRVSKDSNKRAVGILLGQVVKGKVSCTNSFAVPFEEDEKDSSVWFLDHDYLENMFAMFRKVNARERIVGWYSTGPKIHTGDLQINDLIHKYCSEPVLVIVDVKPKDLGLPTEAYISVDELQKDGSVNRTFEHLPSEINAADAEEVGVGHLLRDIKDASVSSLTGEITAKLAALKSLKSRLAELQAYLADVAEGRLPINNEIMYNMQDVFNLLPSLNIPDLVKGFNTKTNDMMLVLYVSALIRSIIALHDLVDNKIMLKLTEKKAADKAAETTEASAVKAK</sequence>
<evidence type="ECO:0000313" key="5">
    <source>
        <dbReference type="Proteomes" id="UP000012073"/>
    </source>
</evidence>
<evidence type="ECO:0000256" key="2">
    <source>
        <dbReference type="ARBA" id="ARBA00022942"/>
    </source>
</evidence>
<dbReference type="PROSITE" id="PS50249">
    <property type="entry name" value="MPN"/>
    <property type="match status" value="1"/>
</dbReference>